<dbReference type="Proteomes" id="UP001431192">
    <property type="component" value="Unassembled WGS sequence"/>
</dbReference>
<evidence type="ECO:0000256" key="2">
    <source>
        <dbReference type="ARBA" id="ARBA00022692"/>
    </source>
</evidence>
<protein>
    <submittedName>
        <fullName evidence="6">Oligosaccharide flippase family protein</fullName>
    </submittedName>
</protein>
<feature type="transmembrane region" description="Helical" evidence="5">
    <location>
        <begin position="45"/>
        <end position="65"/>
    </location>
</feature>
<evidence type="ECO:0000313" key="7">
    <source>
        <dbReference type="Proteomes" id="UP001431192"/>
    </source>
</evidence>
<gene>
    <name evidence="6" type="ORF">N4T56_11965</name>
</gene>
<comment type="caution">
    <text evidence="6">The sequence shown here is derived from an EMBL/GenBank/DDBJ whole genome shotgun (WGS) entry which is preliminary data.</text>
</comment>
<proteinExistence type="predicted"/>
<evidence type="ECO:0000313" key="6">
    <source>
        <dbReference type="EMBL" id="MCT8987053.1"/>
    </source>
</evidence>
<evidence type="ECO:0000256" key="4">
    <source>
        <dbReference type="ARBA" id="ARBA00023136"/>
    </source>
</evidence>
<dbReference type="InterPro" id="IPR002797">
    <property type="entry name" value="Polysacc_synth"/>
</dbReference>
<dbReference type="Pfam" id="PF01943">
    <property type="entry name" value="Polysacc_synt"/>
    <property type="match status" value="1"/>
</dbReference>
<sequence length="71" mass="8091">MANLKLDKQLLQSVFHSMSGRYIVYAVQLISMMLLARIFTPETFGVFAVIQVFSVFFALVSEMGFEYSISK</sequence>
<evidence type="ECO:0000256" key="1">
    <source>
        <dbReference type="ARBA" id="ARBA00004141"/>
    </source>
</evidence>
<feature type="transmembrane region" description="Helical" evidence="5">
    <location>
        <begin position="21"/>
        <end position="39"/>
    </location>
</feature>
<reference evidence="6" key="1">
    <citation type="submission" date="2022-09" db="EMBL/GenBank/DDBJ databases">
        <title>Shewanella sp. KJ10-1 sp.nov, isolated from marine algae.</title>
        <authorList>
            <person name="Butt M."/>
            <person name="Lee J.K."/>
            <person name="Kim J.M."/>
            <person name="Choi D.G."/>
        </authorList>
    </citation>
    <scope>NUCLEOTIDE SEQUENCE</scope>
    <source>
        <strain evidence="6">KJ10-1</strain>
    </source>
</reference>
<keyword evidence="4 5" id="KW-0472">Membrane</keyword>
<name>A0ABT2P332_9GAMM</name>
<keyword evidence="7" id="KW-1185">Reference proteome</keyword>
<evidence type="ECO:0000256" key="3">
    <source>
        <dbReference type="ARBA" id="ARBA00022989"/>
    </source>
</evidence>
<evidence type="ECO:0000256" key="5">
    <source>
        <dbReference type="SAM" id="Phobius"/>
    </source>
</evidence>
<keyword evidence="3 5" id="KW-1133">Transmembrane helix</keyword>
<accession>A0ABT2P332</accession>
<comment type="subcellular location">
    <subcellularLocation>
        <location evidence="1">Membrane</location>
        <topology evidence="1">Multi-pass membrane protein</topology>
    </subcellularLocation>
</comment>
<dbReference type="EMBL" id="JAODOQ010000001">
    <property type="protein sequence ID" value="MCT8987053.1"/>
    <property type="molecule type" value="Genomic_DNA"/>
</dbReference>
<keyword evidence="2 5" id="KW-0812">Transmembrane</keyword>
<dbReference type="RefSeq" id="WP_261733383.1">
    <property type="nucleotide sequence ID" value="NZ_JAODOQ010000001.1"/>
</dbReference>
<organism evidence="6 7">
    <name type="scientific">Shewanella phaeophyticola</name>
    <dbReference type="NCBI Taxonomy" id="2978345"/>
    <lineage>
        <taxon>Bacteria</taxon>
        <taxon>Pseudomonadati</taxon>
        <taxon>Pseudomonadota</taxon>
        <taxon>Gammaproteobacteria</taxon>
        <taxon>Alteromonadales</taxon>
        <taxon>Shewanellaceae</taxon>
        <taxon>Shewanella</taxon>
    </lineage>
</organism>